<dbReference type="GO" id="GO:0005634">
    <property type="term" value="C:nucleus"/>
    <property type="evidence" value="ECO:0007669"/>
    <property type="project" value="UniProtKB-SubCell"/>
</dbReference>
<evidence type="ECO:0000256" key="4">
    <source>
        <dbReference type="ARBA" id="ARBA00023163"/>
    </source>
</evidence>
<keyword evidence="3" id="KW-0238">DNA-binding</keyword>
<evidence type="ECO:0000256" key="3">
    <source>
        <dbReference type="ARBA" id="ARBA00023125"/>
    </source>
</evidence>
<dbReference type="Gene3D" id="2.40.330.10">
    <property type="entry name" value="DNA-binding pseudobarrel domain"/>
    <property type="match status" value="1"/>
</dbReference>
<keyword evidence="2" id="KW-0805">Transcription regulation</keyword>
<proteinExistence type="predicted"/>
<evidence type="ECO:0000313" key="7">
    <source>
        <dbReference type="EMBL" id="GFS41889.1"/>
    </source>
</evidence>
<evidence type="ECO:0000256" key="1">
    <source>
        <dbReference type="ARBA" id="ARBA00004123"/>
    </source>
</evidence>
<feature type="compositionally biased region" description="Basic residues" evidence="6">
    <location>
        <begin position="328"/>
        <end position="339"/>
    </location>
</feature>
<reference evidence="8" key="1">
    <citation type="submission" date="2019-07" db="EMBL/GenBank/DDBJ databases">
        <title>De Novo Assembly of kiwifruit Actinidia rufa.</title>
        <authorList>
            <person name="Sugita-Konishi S."/>
            <person name="Sato K."/>
            <person name="Mori E."/>
            <person name="Abe Y."/>
            <person name="Kisaki G."/>
            <person name="Hamano K."/>
            <person name="Suezawa K."/>
            <person name="Otani M."/>
            <person name="Fukuda T."/>
            <person name="Manabe T."/>
            <person name="Gomi K."/>
            <person name="Tabuchi M."/>
            <person name="Akimitsu K."/>
            <person name="Kataoka I."/>
        </authorList>
    </citation>
    <scope>NUCLEOTIDE SEQUENCE [LARGE SCALE GENOMIC DNA]</scope>
    <source>
        <strain evidence="8">cv. Fuchu</strain>
    </source>
</reference>
<dbReference type="SUPFAM" id="SSF101936">
    <property type="entry name" value="DNA-binding pseudobarrel domain"/>
    <property type="match status" value="1"/>
</dbReference>
<comment type="subcellular location">
    <subcellularLocation>
        <location evidence="1">Nucleus</location>
    </subcellularLocation>
</comment>
<keyword evidence="5" id="KW-0539">Nucleus</keyword>
<evidence type="ECO:0000256" key="6">
    <source>
        <dbReference type="SAM" id="MobiDB-lite"/>
    </source>
</evidence>
<keyword evidence="8" id="KW-1185">Reference proteome</keyword>
<gene>
    <name evidence="7" type="ORF">Acr_00g0076870</name>
</gene>
<dbReference type="InterPro" id="IPR015300">
    <property type="entry name" value="DNA-bd_pseudobarrel_sf"/>
</dbReference>
<keyword evidence="4" id="KW-0804">Transcription</keyword>
<name>A0A7J0DT89_9ERIC</name>
<feature type="region of interest" description="Disordered" evidence="6">
    <location>
        <begin position="78"/>
        <end position="97"/>
    </location>
</feature>
<comment type="caution">
    <text evidence="7">The sequence shown here is derived from an EMBL/GenBank/DDBJ whole genome shotgun (WGS) entry which is preliminary data.</text>
</comment>
<dbReference type="GO" id="GO:0003677">
    <property type="term" value="F:DNA binding"/>
    <property type="evidence" value="ECO:0007669"/>
    <property type="project" value="UniProtKB-KW"/>
</dbReference>
<dbReference type="EMBL" id="BJWL01000387">
    <property type="protein sequence ID" value="GFS41889.1"/>
    <property type="molecule type" value="Genomic_DNA"/>
</dbReference>
<evidence type="ECO:0000256" key="2">
    <source>
        <dbReference type="ARBA" id="ARBA00023015"/>
    </source>
</evidence>
<evidence type="ECO:0000256" key="5">
    <source>
        <dbReference type="ARBA" id="ARBA00023242"/>
    </source>
</evidence>
<feature type="region of interest" description="Disordered" evidence="6">
    <location>
        <begin position="297"/>
        <end position="339"/>
    </location>
</feature>
<sequence>MRLNPSDVEQGRLFVPVEITLDYFPPLLLKRNPTYEEKIKVSDIQNRHWFMTVTYDSDEVSFLINSAWQRFSGINNVVPNKNKQPGRGRSKPLRRGDQAKAMIADGVMGRVHGSRRDPQTDKYGKISRRCRRHNWEDCHLERFWWRLIKPSILPRPRARRRPLHLRSTDEYPDSGSGELNGDSLARFHGLVLPRSRGFGDKQPSERSWATSSAMVLGRRTCLGNQETEGVPEFKQENFLFQREVTYFDARNHFPAVGIPAETHKYKVEVGDFIRFYKTVSPVNWWHFLIQHVRGDKSVGTSDLTQPGGPSARNDGNEDDKEKSDRGGRKSRSRGHKVKKFAPGHCYMALKWRGLDQEKPYTVL</sequence>
<accession>A0A7J0DT89</accession>
<organism evidence="7 8">
    <name type="scientific">Actinidia rufa</name>
    <dbReference type="NCBI Taxonomy" id="165716"/>
    <lineage>
        <taxon>Eukaryota</taxon>
        <taxon>Viridiplantae</taxon>
        <taxon>Streptophyta</taxon>
        <taxon>Embryophyta</taxon>
        <taxon>Tracheophyta</taxon>
        <taxon>Spermatophyta</taxon>
        <taxon>Magnoliopsida</taxon>
        <taxon>eudicotyledons</taxon>
        <taxon>Gunneridae</taxon>
        <taxon>Pentapetalae</taxon>
        <taxon>asterids</taxon>
        <taxon>Ericales</taxon>
        <taxon>Actinidiaceae</taxon>
        <taxon>Actinidia</taxon>
    </lineage>
</organism>
<dbReference type="Proteomes" id="UP000585474">
    <property type="component" value="Unassembled WGS sequence"/>
</dbReference>
<evidence type="ECO:0000313" key="8">
    <source>
        <dbReference type="Proteomes" id="UP000585474"/>
    </source>
</evidence>
<protein>
    <submittedName>
        <fullName evidence="7">Uncharacterized protein</fullName>
    </submittedName>
</protein>
<dbReference type="AlphaFoldDB" id="A0A7J0DT89"/>
<feature type="compositionally biased region" description="Basic residues" evidence="6">
    <location>
        <begin position="84"/>
        <end position="93"/>
    </location>
</feature>